<dbReference type="Gene3D" id="2.60.120.310">
    <property type="entry name" value="Copper type II, ascorbate-dependent monooxygenase, N-terminal domain"/>
    <property type="match status" value="1"/>
</dbReference>
<accession>A0A9J6CLE4</accession>
<comment type="similarity">
    <text evidence="1">Belongs to the copper type II ascorbate-dependent monooxygenase family.</text>
</comment>
<dbReference type="Proteomes" id="UP001107558">
    <property type="component" value="Chromosome 1"/>
</dbReference>
<dbReference type="FunFam" id="2.60.120.230:FF:000001">
    <property type="entry name" value="Monooxygenase, DBH-like 1"/>
    <property type="match status" value="1"/>
</dbReference>
<dbReference type="InterPro" id="IPR000945">
    <property type="entry name" value="DBH-like"/>
</dbReference>
<keyword evidence="4" id="KW-0732">Signal</keyword>
<feature type="domain" description="DOMON" evidence="5">
    <location>
        <begin position="36"/>
        <end position="153"/>
    </location>
</feature>
<dbReference type="EMBL" id="JADBJN010000001">
    <property type="protein sequence ID" value="KAG5682776.1"/>
    <property type="molecule type" value="Genomic_DNA"/>
</dbReference>
<dbReference type="Gene3D" id="2.60.120.230">
    <property type="match status" value="1"/>
</dbReference>
<name>A0A9J6CLE4_POLVA</name>
<dbReference type="OrthoDB" id="19261at2759"/>
<keyword evidence="3" id="KW-0325">Glycoprotein</keyword>
<dbReference type="GO" id="GO:0030667">
    <property type="term" value="C:secretory granule membrane"/>
    <property type="evidence" value="ECO:0007669"/>
    <property type="project" value="TreeGrafter"/>
</dbReference>
<dbReference type="GO" id="GO:0006589">
    <property type="term" value="P:octopamine biosynthetic process"/>
    <property type="evidence" value="ECO:0007669"/>
    <property type="project" value="TreeGrafter"/>
</dbReference>
<dbReference type="GO" id="GO:0005507">
    <property type="term" value="F:copper ion binding"/>
    <property type="evidence" value="ECO:0007669"/>
    <property type="project" value="InterPro"/>
</dbReference>
<dbReference type="InterPro" id="IPR000323">
    <property type="entry name" value="Cu2_ascorb_mOase_N"/>
</dbReference>
<dbReference type="Pfam" id="PF03712">
    <property type="entry name" value="Cu2_monoox_C"/>
    <property type="match status" value="1"/>
</dbReference>
<dbReference type="CDD" id="cd09631">
    <property type="entry name" value="DOMON_DOH"/>
    <property type="match status" value="1"/>
</dbReference>
<organism evidence="6 7">
    <name type="scientific">Polypedilum vanderplanki</name>
    <name type="common">Sleeping chironomid midge</name>
    <dbReference type="NCBI Taxonomy" id="319348"/>
    <lineage>
        <taxon>Eukaryota</taxon>
        <taxon>Metazoa</taxon>
        <taxon>Ecdysozoa</taxon>
        <taxon>Arthropoda</taxon>
        <taxon>Hexapoda</taxon>
        <taxon>Insecta</taxon>
        <taxon>Pterygota</taxon>
        <taxon>Neoptera</taxon>
        <taxon>Endopterygota</taxon>
        <taxon>Diptera</taxon>
        <taxon>Nematocera</taxon>
        <taxon>Chironomoidea</taxon>
        <taxon>Chironomidae</taxon>
        <taxon>Chironominae</taxon>
        <taxon>Polypedilum</taxon>
        <taxon>Polypedilum</taxon>
    </lineage>
</organism>
<dbReference type="Pfam" id="PF01082">
    <property type="entry name" value="Cu2_monooxygen"/>
    <property type="match status" value="1"/>
</dbReference>
<dbReference type="InterPro" id="IPR005018">
    <property type="entry name" value="DOMON_domain"/>
</dbReference>
<evidence type="ECO:0000256" key="2">
    <source>
        <dbReference type="ARBA" id="ARBA00023157"/>
    </source>
</evidence>
<dbReference type="InterPro" id="IPR045266">
    <property type="entry name" value="DOH_DOMON"/>
</dbReference>
<dbReference type="SUPFAM" id="SSF49742">
    <property type="entry name" value="PHM/PNGase F"/>
    <property type="match status" value="2"/>
</dbReference>
<dbReference type="PRINTS" id="PR00767">
    <property type="entry name" value="DBMONOXGNASE"/>
</dbReference>
<dbReference type="GO" id="GO:0004500">
    <property type="term" value="F:dopamine beta-monooxygenase activity"/>
    <property type="evidence" value="ECO:0007669"/>
    <property type="project" value="InterPro"/>
</dbReference>
<dbReference type="InterPro" id="IPR028460">
    <property type="entry name" value="Tbh/DBH"/>
</dbReference>
<evidence type="ECO:0000256" key="3">
    <source>
        <dbReference type="ARBA" id="ARBA00023180"/>
    </source>
</evidence>
<evidence type="ECO:0000313" key="6">
    <source>
        <dbReference type="EMBL" id="KAG5682776.1"/>
    </source>
</evidence>
<dbReference type="InterPro" id="IPR008977">
    <property type="entry name" value="PHM/PNGase_F_dom_sf"/>
</dbReference>
<evidence type="ECO:0000313" key="7">
    <source>
        <dbReference type="Proteomes" id="UP001107558"/>
    </source>
</evidence>
<keyword evidence="2" id="KW-1015">Disulfide bond</keyword>
<dbReference type="GO" id="GO:0005615">
    <property type="term" value="C:extracellular space"/>
    <property type="evidence" value="ECO:0007669"/>
    <property type="project" value="TreeGrafter"/>
</dbReference>
<proteinExistence type="inferred from homology"/>
<dbReference type="InterPro" id="IPR024548">
    <property type="entry name" value="Cu2_monoox_C"/>
</dbReference>
<dbReference type="PROSITE" id="PS50836">
    <property type="entry name" value="DOMON"/>
    <property type="match status" value="1"/>
</dbReference>
<dbReference type="SMART" id="SM00664">
    <property type="entry name" value="DoH"/>
    <property type="match status" value="1"/>
</dbReference>
<dbReference type="InterPro" id="IPR014784">
    <property type="entry name" value="Cu2_ascorb_mOase-like_C"/>
</dbReference>
<protein>
    <recommendedName>
        <fullName evidence="5">DOMON domain-containing protein</fullName>
    </recommendedName>
</protein>
<dbReference type="GO" id="GO:0042421">
    <property type="term" value="P:norepinephrine biosynthetic process"/>
    <property type="evidence" value="ECO:0007669"/>
    <property type="project" value="TreeGrafter"/>
</dbReference>
<gene>
    <name evidence="6" type="ORF">PVAND_012108</name>
</gene>
<reference evidence="6" key="1">
    <citation type="submission" date="2021-03" db="EMBL/GenBank/DDBJ databases">
        <title>Chromosome level genome of the anhydrobiotic midge Polypedilum vanderplanki.</title>
        <authorList>
            <person name="Yoshida Y."/>
            <person name="Kikawada T."/>
            <person name="Gusev O."/>
        </authorList>
    </citation>
    <scope>NUCLEOTIDE SEQUENCE</scope>
    <source>
        <strain evidence="6">NIAS01</strain>
        <tissue evidence="6">Whole body or cell culture</tissue>
    </source>
</reference>
<evidence type="ECO:0000256" key="4">
    <source>
        <dbReference type="SAM" id="SignalP"/>
    </source>
</evidence>
<comment type="caution">
    <text evidence="6">The sequence shown here is derived from an EMBL/GenBank/DDBJ whole genome shotgun (WGS) entry which is preliminary data.</text>
</comment>
<dbReference type="PANTHER" id="PTHR10157">
    <property type="entry name" value="DOPAMINE BETA HYDROXYLASE RELATED"/>
    <property type="match status" value="1"/>
</dbReference>
<dbReference type="InterPro" id="IPR036939">
    <property type="entry name" value="Cu2_ascorb_mOase_N_sf"/>
</dbReference>
<feature type="chain" id="PRO_5039924433" description="DOMON domain-containing protein" evidence="4">
    <location>
        <begin position="24"/>
        <end position="651"/>
    </location>
</feature>
<dbReference type="PANTHER" id="PTHR10157:SF40">
    <property type="entry name" value="MOXD1 HOMOLOG 2"/>
    <property type="match status" value="1"/>
</dbReference>
<feature type="signal peptide" evidence="4">
    <location>
        <begin position="1"/>
        <end position="23"/>
    </location>
</feature>
<keyword evidence="7" id="KW-1185">Reference proteome</keyword>
<evidence type="ECO:0000259" key="5">
    <source>
        <dbReference type="PROSITE" id="PS50836"/>
    </source>
</evidence>
<dbReference type="Pfam" id="PF03351">
    <property type="entry name" value="DOMON"/>
    <property type="match status" value="1"/>
</dbReference>
<dbReference type="AlphaFoldDB" id="A0A9J6CLE4"/>
<sequence>MTLTKLYKTFLLLLLSFTTTCESSEIQWDHRVDLDENFQLLWRVKRPDIIFEVRARTHGYVGFGFARNEYIYGADMIVGWIDNKHSFFQDRHIPLHSKNGEPVLDPTQDYVLMSGHENATHTILRFKRKLDTCDEKNDVPITNDTMKIVYMYHDDEPKRGSLQHGSLPDPELALKPIKSLLMLQRPKFERLDAKSSNDETIETFDVTMRNALVSLSNATKTCRAVKLPLDRQGQIVAFRPIFEPALAKNYIMHMTVFECKHFSNQNQISIINEEEEACSYMSKFNCNNIVASWSRGSQGFVYPNNVGYPFDTKTSNVYFIETHYEPFKTIDNARVIDNSGLRFTYSSIERANEAGIMSVGIQPVWTHIIPPGFRKVSSIGYCTGKATEKLLNEDGITIIGIQMLTHEMGKTIKVRLVRNGKEHFPIAQDHNLDSEYLEYRTFNKGIKVLPGDDIVVECNYDSFDKSKLTLGGFGAQQEICLATLVYYPRQEKMSTCQSKPKTKNFLKSLNIEKLKNSPPFTIELPEKYAGKTLEEHLKTYDWKTEFDHFERISKTLPFDITSTGDQRRTFEDDPVNIVHPFVPTSSVCELSKKYPIGEIVEENSVMNVQQARSKVSRSSEFSTLNFSNGSQMIRISCWIAILTLSIFYLGS</sequence>
<dbReference type="GO" id="GO:0042420">
    <property type="term" value="P:dopamine catabolic process"/>
    <property type="evidence" value="ECO:0007669"/>
    <property type="project" value="TreeGrafter"/>
</dbReference>
<evidence type="ECO:0000256" key="1">
    <source>
        <dbReference type="ARBA" id="ARBA00010676"/>
    </source>
</evidence>